<gene>
    <name evidence="1" type="ORF">OE747_01740</name>
</gene>
<proteinExistence type="predicted"/>
<evidence type="ECO:0000313" key="2">
    <source>
        <dbReference type="Proteomes" id="UP001320899"/>
    </source>
</evidence>
<keyword evidence="2" id="KW-1185">Reference proteome</keyword>
<protein>
    <submittedName>
        <fullName evidence="1">Uncharacterized protein</fullName>
    </submittedName>
</protein>
<sequence>MALPIPRIVDGQGVTSDLLMERDDAEPEALGASAKLLKTTPDALWYWELS</sequence>
<dbReference type="RefSeq" id="WP_263826883.1">
    <property type="nucleotide sequence ID" value="NZ_JAOWLB010000001.1"/>
</dbReference>
<accession>A0ABT3AEE6</accession>
<organism evidence="1 2">
    <name type="scientific">Ruegeria aquimaris</name>
    <dbReference type="NCBI Taxonomy" id="2984333"/>
    <lineage>
        <taxon>Bacteria</taxon>
        <taxon>Pseudomonadati</taxon>
        <taxon>Pseudomonadota</taxon>
        <taxon>Alphaproteobacteria</taxon>
        <taxon>Rhodobacterales</taxon>
        <taxon>Roseobacteraceae</taxon>
        <taxon>Ruegeria</taxon>
    </lineage>
</organism>
<evidence type="ECO:0000313" key="1">
    <source>
        <dbReference type="EMBL" id="MCV2887040.1"/>
    </source>
</evidence>
<dbReference type="EMBL" id="JAOWLB010000001">
    <property type="protein sequence ID" value="MCV2887040.1"/>
    <property type="molecule type" value="Genomic_DNA"/>
</dbReference>
<name>A0ABT3AEE6_9RHOB</name>
<reference evidence="1 2" key="1">
    <citation type="submission" date="2022-10" db="EMBL/GenBank/DDBJ databases">
        <title>Ruegeria sp. nov., isolated from ocean surface sediments.</title>
        <authorList>
            <person name="He W."/>
            <person name="Xue H.-P."/>
            <person name="Zhang D.-F."/>
        </authorList>
    </citation>
    <scope>NUCLEOTIDE SEQUENCE [LARGE SCALE GENOMIC DNA]</scope>
    <source>
        <strain evidence="1 2">XHP0148</strain>
    </source>
</reference>
<dbReference type="Proteomes" id="UP001320899">
    <property type="component" value="Unassembled WGS sequence"/>
</dbReference>
<comment type="caution">
    <text evidence="1">The sequence shown here is derived from an EMBL/GenBank/DDBJ whole genome shotgun (WGS) entry which is preliminary data.</text>
</comment>